<dbReference type="RefSeq" id="WP_136664094.1">
    <property type="nucleotide sequence ID" value="NZ_RFLV01000001.1"/>
</dbReference>
<dbReference type="OrthoDB" id="6630675at2"/>
<comment type="caution">
    <text evidence="1">The sequence shown here is derived from an EMBL/GenBank/DDBJ whole genome shotgun (WGS) entry which is preliminary data.</text>
</comment>
<accession>A0A4T2A722</accession>
<keyword evidence="2" id="KW-1185">Reference proteome</keyword>
<dbReference type="AlphaFoldDB" id="A0A4T2A722"/>
<evidence type="ECO:0000313" key="1">
    <source>
        <dbReference type="EMBL" id="TIH10816.1"/>
    </source>
</evidence>
<protein>
    <submittedName>
        <fullName evidence="1">Uncharacterized protein</fullName>
    </submittedName>
</protein>
<sequence length="353" mass="38969">MAETVSKTIHYKRAVISGGGNLQEILGRVFADGSPAHKVGQRKEIVSADTNSFRVVNHKRDYNGMLFCQMIYFEPGRSQAYITLNDEAESYALDALTNEALNNINEPAEREQHRKEFVDSFLYFGVFENHLVVLQSSALRSRELEAHLGWLIGSFGGVAVGTAIILQDQPSQETFERVARSPVKKIEVGSPVTTAEVVPEGERVALPAAAAEEEQGIDARRVRFFPTGFAGDVIKAALGADWFNRLDLEDDLDEANLKVSLEITYVRQTTKMGQQMLDNIATSLRHVDEADVRISLNGGGEIKGNDLKLSGPVSVSKLDNGLLDEGVLYHKMHGWLVSKLRQGDVDPEQNAEE</sequence>
<gene>
    <name evidence="1" type="ORF">D8779_09110</name>
</gene>
<reference evidence="1 2" key="1">
    <citation type="submission" date="2018-10" db="EMBL/GenBank/DDBJ databases">
        <title>Pseudomonas leptonychotis sp. nov., isolated from Weddell seals in Antarctica.</title>
        <authorList>
            <person name="Novakova D."/>
            <person name="Svec P."/>
            <person name="Kralova S."/>
            <person name="Kristofova L."/>
            <person name="Zeman M."/>
            <person name="Pantucek R."/>
            <person name="Maslanova I."/>
            <person name="Sedlacek I."/>
        </authorList>
    </citation>
    <scope>NUCLEOTIDE SEQUENCE [LARGE SCALE GENOMIC DNA]</scope>
    <source>
        <strain evidence="1 2">CCM 8849</strain>
    </source>
</reference>
<name>A0A4T2A722_9PSED</name>
<evidence type="ECO:0000313" key="2">
    <source>
        <dbReference type="Proteomes" id="UP000307541"/>
    </source>
</evidence>
<dbReference type="Proteomes" id="UP000307541">
    <property type="component" value="Unassembled WGS sequence"/>
</dbReference>
<dbReference type="EMBL" id="RFLV01000001">
    <property type="protein sequence ID" value="TIH10816.1"/>
    <property type="molecule type" value="Genomic_DNA"/>
</dbReference>
<proteinExistence type="predicted"/>
<organism evidence="1 2">
    <name type="scientific">Pseudomonas leptonychotis</name>
    <dbReference type="NCBI Taxonomy" id="2448482"/>
    <lineage>
        <taxon>Bacteria</taxon>
        <taxon>Pseudomonadati</taxon>
        <taxon>Pseudomonadota</taxon>
        <taxon>Gammaproteobacteria</taxon>
        <taxon>Pseudomonadales</taxon>
        <taxon>Pseudomonadaceae</taxon>
        <taxon>Pseudomonas</taxon>
    </lineage>
</organism>